<dbReference type="AlphaFoldDB" id="A0A0D3ADN9"/>
<dbReference type="HOGENOM" id="CLU_2691176_0_0_1"/>
<proteinExistence type="predicted"/>
<dbReference type="Gramene" id="Bo1g132300.1">
    <property type="protein sequence ID" value="Bo1g132300.1"/>
    <property type="gene ID" value="Bo1g132300"/>
</dbReference>
<keyword evidence="2" id="KW-1185">Reference proteome</keyword>
<dbReference type="Proteomes" id="UP000032141">
    <property type="component" value="Chromosome C1"/>
</dbReference>
<dbReference type="EnsemblPlants" id="Bo1g132300.1">
    <property type="protein sequence ID" value="Bo1g132300.1"/>
    <property type="gene ID" value="Bo1g132300"/>
</dbReference>
<reference evidence="1 2" key="1">
    <citation type="journal article" date="2014" name="Genome Biol.">
        <title>Transcriptome and methylome profiling reveals relics of genome dominance in the mesopolyploid Brassica oleracea.</title>
        <authorList>
            <person name="Parkin I.A."/>
            <person name="Koh C."/>
            <person name="Tang H."/>
            <person name="Robinson S.J."/>
            <person name="Kagale S."/>
            <person name="Clarke W.E."/>
            <person name="Town C.D."/>
            <person name="Nixon J."/>
            <person name="Krishnakumar V."/>
            <person name="Bidwell S.L."/>
            <person name="Denoeud F."/>
            <person name="Belcram H."/>
            <person name="Links M.G."/>
            <person name="Just J."/>
            <person name="Clarke C."/>
            <person name="Bender T."/>
            <person name="Huebert T."/>
            <person name="Mason A.S."/>
            <person name="Pires J.C."/>
            <person name="Barker G."/>
            <person name="Moore J."/>
            <person name="Walley P.G."/>
            <person name="Manoli S."/>
            <person name="Batley J."/>
            <person name="Edwards D."/>
            <person name="Nelson M.N."/>
            <person name="Wang X."/>
            <person name="Paterson A.H."/>
            <person name="King G."/>
            <person name="Bancroft I."/>
            <person name="Chalhoub B."/>
            <person name="Sharpe A.G."/>
        </authorList>
    </citation>
    <scope>NUCLEOTIDE SEQUENCE</scope>
    <source>
        <strain evidence="1 2">cv. TO1000</strain>
    </source>
</reference>
<name>A0A0D3ADN9_BRAOL</name>
<sequence length="74" mass="8404">MGPQRRMEIYVGYDSPTIISYLEPNMGDQFEVRPISSKDKIPWILKKGANESVDEGILDMVDPKVDKLKSYGRG</sequence>
<evidence type="ECO:0000313" key="2">
    <source>
        <dbReference type="Proteomes" id="UP000032141"/>
    </source>
</evidence>
<accession>A0A0D3ADN9</accession>
<reference evidence="1" key="2">
    <citation type="submission" date="2015-03" db="UniProtKB">
        <authorList>
            <consortium name="EnsemblPlants"/>
        </authorList>
    </citation>
    <scope>IDENTIFICATION</scope>
</reference>
<organism evidence="1 2">
    <name type="scientific">Brassica oleracea var. oleracea</name>
    <dbReference type="NCBI Taxonomy" id="109376"/>
    <lineage>
        <taxon>Eukaryota</taxon>
        <taxon>Viridiplantae</taxon>
        <taxon>Streptophyta</taxon>
        <taxon>Embryophyta</taxon>
        <taxon>Tracheophyta</taxon>
        <taxon>Spermatophyta</taxon>
        <taxon>Magnoliopsida</taxon>
        <taxon>eudicotyledons</taxon>
        <taxon>Gunneridae</taxon>
        <taxon>Pentapetalae</taxon>
        <taxon>rosids</taxon>
        <taxon>malvids</taxon>
        <taxon>Brassicales</taxon>
        <taxon>Brassicaceae</taxon>
        <taxon>Brassiceae</taxon>
        <taxon>Brassica</taxon>
    </lineage>
</organism>
<evidence type="ECO:0000313" key="1">
    <source>
        <dbReference type="EnsemblPlants" id="Bo1g132300.1"/>
    </source>
</evidence>
<protein>
    <submittedName>
        <fullName evidence="1">Uncharacterized protein</fullName>
    </submittedName>
</protein>